<feature type="compositionally biased region" description="Basic and acidic residues" evidence="2">
    <location>
        <begin position="224"/>
        <end position="235"/>
    </location>
</feature>
<feature type="region of interest" description="Disordered" evidence="2">
    <location>
        <begin position="183"/>
        <end position="254"/>
    </location>
</feature>
<name>A0AAD1X7V7_EUPCR</name>
<sequence>MGYNSLLFNEQLSSIERDLEAERKTIEKREEVLSTLELQLTSKNNEDENYMLEEMTPKVPKRRGREESPKVDFDIPMKKKRPISRKLFNYNSRDRINKNRGIENIENSKLRKNKIKRKHQKNCQLVRVTTKGNKTKIEGKDSVFFSINKVQIGRNKWKKCKILEIDGISEDWTEEQYESVIVEESDPNCNTSSSLEIKPIRESKYQANPEIASPMSPPESPYNEPKEESKEEFRLAETLPRKSHSSREAEGYTDSLKQELEPVEDYIANTRDKSKILERRRRFEQKMIETKSISETLSYNSNLGGRAHLYCCNGAQSNGMGNCTIF</sequence>
<dbReference type="AlphaFoldDB" id="A0AAD1X7V7"/>
<keyword evidence="4" id="KW-1185">Reference proteome</keyword>
<evidence type="ECO:0000313" key="3">
    <source>
        <dbReference type="EMBL" id="CAI2364109.1"/>
    </source>
</evidence>
<keyword evidence="1" id="KW-0175">Coiled coil</keyword>
<gene>
    <name evidence="3" type="ORF">ECRASSUSDP1_LOCUS5450</name>
</gene>
<dbReference type="Proteomes" id="UP001295684">
    <property type="component" value="Unassembled WGS sequence"/>
</dbReference>
<feature type="compositionally biased region" description="Basic and acidic residues" evidence="2">
    <location>
        <begin position="245"/>
        <end position="254"/>
    </location>
</feature>
<dbReference type="EMBL" id="CAMPGE010005258">
    <property type="protein sequence ID" value="CAI2364109.1"/>
    <property type="molecule type" value="Genomic_DNA"/>
</dbReference>
<evidence type="ECO:0000256" key="2">
    <source>
        <dbReference type="SAM" id="MobiDB-lite"/>
    </source>
</evidence>
<evidence type="ECO:0000313" key="4">
    <source>
        <dbReference type="Proteomes" id="UP001295684"/>
    </source>
</evidence>
<organism evidence="3 4">
    <name type="scientific">Euplotes crassus</name>
    <dbReference type="NCBI Taxonomy" id="5936"/>
    <lineage>
        <taxon>Eukaryota</taxon>
        <taxon>Sar</taxon>
        <taxon>Alveolata</taxon>
        <taxon>Ciliophora</taxon>
        <taxon>Intramacronucleata</taxon>
        <taxon>Spirotrichea</taxon>
        <taxon>Hypotrichia</taxon>
        <taxon>Euplotida</taxon>
        <taxon>Euplotidae</taxon>
        <taxon>Moneuplotes</taxon>
    </lineage>
</organism>
<reference evidence="3" key="1">
    <citation type="submission" date="2023-07" db="EMBL/GenBank/DDBJ databases">
        <authorList>
            <consortium name="AG Swart"/>
            <person name="Singh M."/>
            <person name="Singh A."/>
            <person name="Seah K."/>
            <person name="Emmerich C."/>
        </authorList>
    </citation>
    <scope>NUCLEOTIDE SEQUENCE</scope>
    <source>
        <strain evidence="3">DP1</strain>
    </source>
</reference>
<proteinExistence type="predicted"/>
<protein>
    <submittedName>
        <fullName evidence="3">Uncharacterized protein</fullName>
    </submittedName>
</protein>
<evidence type="ECO:0000256" key="1">
    <source>
        <dbReference type="SAM" id="Coils"/>
    </source>
</evidence>
<comment type="caution">
    <text evidence="3">The sequence shown here is derived from an EMBL/GenBank/DDBJ whole genome shotgun (WGS) entry which is preliminary data.</text>
</comment>
<accession>A0AAD1X7V7</accession>
<feature type="coiled-coil region" evidence="1">
    <location>
        <begin position="9"/>
        <end position="46"/>
    </location>
</feature>